<dbReference type="EMBL" id="JBJURJ010000014">
    <property type="protein sequence ID" value="MFM9330655.1"/>
    <property type="molecule type" value="Genomic_DNA"/>
</dbReference>
<evidence type="ECO:0000313" key="2">
    <source>
        <dbReference type="Proteomes" id="UP001631969"/>
    </source>
</evidence>
<sequence length="534" mass="61144">MGGYIRLEILPMEMEPVEWERVYEESLLLVGAYPFLDLLVDEETYKVLWSYVDRSRERLLKQAGNGVGWHVFGDEVSLQTGESFELVRSLEVYRSRLSRRGGGSRTDVLAGLLEEEWLEPAAADAGGAVVVFDGKTKGHPYHLYVLAIACLIESRFPGKAVVTGDVTWEQMMSAVGWANAILQQPITASERCDASRLLNRIRPLVRNEVSALEAWMRLSLVDSDEERGAFMRGQFSVSVIRSYYLARFREHPVGMMGFRKVLQEFLLQGFPLAEACRICVLDRKGCNFDAASFAEVVLQLGWPEAPEQKEHRRFSGLLEPRREIPETVYSMLGRVILTVAGVKEPLRTGYSYYEVVDLLRAELGDCCDMDAVLERRAESMRGGRRNAFLEKMGLIMDDLEQSQSHGYDIDQVEGLIGWTWGDRIHPRLMEKLGEVSAYIMGVGREMWREELERFRAGDQRKKEVMLVSRCRSFYIHKKAWDFILRLNNRPGQQELVYLLLSVKADEYSVHHICKALANNTELLRAFILKEELLH</sequence>
<accession>A0ACC7P2Y6</accession>
<protein>
    <submittedName>
        <fullName evidence="1">Uncharacterized protein</fullName>
    </submittedName>
</protein>
<dbReference type="Proteomes" id="UP001631969">
    <property type="component" value="Unassembled WGS sequence"/>
</dbReference>
<reference evidence="1" key="1">
    <citation type="submission" date="2024-12" db="EMBL/GenBank/DDBJ databases">
        <authorList>
            <person name="Wu N."/>
        </authorList>
    </citation>
    <scope>NUCLEOTIDE SEQUENCE</scope>
    <source>
        <strain evidence="1">P15</strain>
    </source>
</reference>
<gene>
    <name evidence="1" type="ORF">ACI1P1_20400</name>
</gene>
<name>A0ACC7P2Y6_9BACL</name>
<comment type="caution">
    <text evidence="1">The sequence shown here is derived from an EMBL/GenBank/DDBJ whole genome shotgun (WGS) entry which is preliminary data.</text>
</comment>
<evidence type="ECO:0000313" key="1">
    <source>
        <dbReference type="EMBL" id="MFM9330655.1"/>
    </source>
</evidence>
<proteinExistence type="predicted"/>
<keyword evidence="2" id="KW-1185">Reference proteome</keyword>
<organism evidence="1 2">
    <name type="scientific">Paenibacillus mesotrionivorans</name>
    <dbReference type="NCBI Taxonomy" id="3160968"/>
    <lineage>
        <taxon>Bacteria</taxon>
        <taxon>Bacillati</taxon>
        <taxon>Bacillota</taxon>
        <taxon>Bacilli</taxon>
        <taxon>Bacillales</taxon>
        <taxon>Paenibacillaceae</taxon>
        <taxon>Paenibacillus</taxon>
    </lineage>
</organism>